<proteinExistence type="predicted"/>
<dbReference type="STRING" id="59925.EU91_1846"/>
<accession>A0A0A1ZBR8</accession>
<gene>
    <name evidence="1" type="ORF">EU91_1846</name>
</gene>
<evidence type="ECO:0000313" key="2">
    <source>
        <dbReference type="Proteomes" id="UP000030598"/>
    </source>
</evidence>
<dbReference type="RefSeq" id="WP_193741648.1">
    <property type="nucleotide sequence ID" value="NZ_CP138934.1"/>
</dbReference>
<comment type="caution">
    <text evidence="1">The sequence shown here is derived from an EMBL/GenBank/DDBJ whole genome shotgun (WGS) entry which is preliminary data.</text>
</comment>
<sequence length="50" mass="5949">MTKKKVFNYIKTPCGQAKYIELETNKTLLGKVRLFWFILIASIKDWNIKD</sequence>
<reference evidence="2" key="1">
    <citation type="journal article" date="2014" name="Sci. Data">
        <title>Genomes of diverse isolates of the marine cyanobacterium Prochlorococcus.</title>
        <authorList>
            <person name="Biller S."/>
            <person name="Berube P."/>
            <person name="Thompson J."/>
            <person name="Kelly L."/>
            <person name="Roggensack S."/>
            <person name="Awad L."/>
            <person name="Roache-Johnson K."/>
            <person name="Ding H."/>
            <person name="Giovannoni S.J."/>
            <person name="Moore L.R."/>
            <person name="Chisholm S.W."/>
        </authorList>
    </citation>
    <scope>NUCLEOTIDE SEQUENCE [LARGE SCALE GENOMIC DNA]</scope>
    <source>
        <strain evidence="2">GP2</strain>
    </source>
</reference>
<protein>
    <submittedName>
        <fullName evidence="1">Uncharacterized protein</fullName>
    </submittedName>
</protein>
<organism evidence="1 2">
    <name type="scientific">Prochlorococcus marinus str. GP2</name>
    <dbReference type="NCBI Taxonomy" id="59925"/>
    <lineage>
        <taxon>Bacteria</taxon>
        <taxon>Bacillati</taxon>
        <taxon>Cyanobacteriota</taxon>
        <taxon>Cyanophyceae</taxon>
        <taxon>Synechococcales</taxon>
        <taxon>Prochlorococcaceae</taxon>
        <taxon>Prochlorococcus</taxon>
    </lineage>
</organism>
<dbReference type="EMBL" id="JNAH01000008">
    <property type="protein sequence ID" value="KGF85743.1"/>
    <property type="molecule type" value="Genomic_DNA"/>
</dbReference>
<dbReference type="AlphaFoldDB" id="A0A0A1ZBR8"/>
<name>A0A0A1ZBR8_PROMR</name>
<evidence type="ECO:0000313" key="1">
    <source>
        <dbReference type="EMBL" id="KGF85743.1"/>
    </source>
</evidence>
<dbReference type="Proteomes" id="UP000030598">
    <property type="component" value="Unassembled WGS sequence"/>
</dbReference>